<keyword evidence="3" id="KW-1185">Reference proteome</keyword>
<dbReference type="Proteomes" id="UP000516173">
    <property type="component" value="Chromosome"/>
</dbReference>
<accession>A0A7G1KVV2</accession>
<evidence type="ECO:0000313" key="3">
    <source>
        <dbReference type="Proteomes" id="UP000516173"/>
    </source>
</evidence>
<feature type="domain" description="DUF397" evidence="1">
    <location>
        <begin position="21"/>
        <end position="79"/>
    </location>
</feature>
<organism evidence="2 3">
    <name type="scientific">Nocardia wallacei</name>
    <dbReference type="NCBI Taxonomy" id="480035"/>
    <lineage>
        <taxon>Bacteria</taxon>
        <taxon>Bacillati</taxon>
        <taxon>Actinomycetota</taxon>
        <taxon>Actinomycetes</taxon>
        <taxon>Mycobacteriales</taxon>
        <taxon>Nocardiaceae</taxon>
        <taxon>Nocardia</taxon>
    </lineage>
</organism>
<proteinExistence type="predicted"/>
<reference evidence="2 3" key="1">
    <citation type="submission" date="2020-08" db="EMBL/GenBank/DDBJ databases">
        <title>Genome Sequencing of Nocardia wallacei strain FMUON74 and assembly.</title>
        <authorList>
            <person name="Toyokawa M."/>
            <person name="Uesaka K."/>
        </authorList>
    </citation>
    <scope>NUCLEOTIDE SEQUENCE [LARGE SCALE GENOMIC DNA]</scope>
    <source>
        <strain evidence="2 3">FMUON74</strain>
    </source>
</reference>
<dbReference type="Pfam" id="PF04149">
    <property type="entry name" value="DUF397"/>
    <property type="match status" value="1"/>
</dbReference>
<name>A0A7G1KVV2_9NOCA</name>
<evidence type="ECO:0000259" key="1">
    <source>
        <dbReference type="Pfam" id="PF04149"/>
    </source>
</evidence>
<gene>
    <name evidence="2" type="ORF">NWFMUON74_71300</name>
</gene>
<dbReference type="KEGG" id="nwl:NWFMUON74_71300"/>
<evidence type="ECO:0000313" key="2">
    <source>
        <dbReference type="EMBL" id="BCK59358.1"/>
    </source>
</evidence>
<sequence length="132" mass="14268">MREGKILPMPTTARYRPEATGWFTSSRTNNGNQCVEVRFDGDAVLIRDSKFRRDPAHRPADEPVITVTAGEWMAFLDAVIGGTARTAGLIARTAADGSTTVSHADLALTYTPGEWDAFVAGARAGEFDRVPV</sequence>
<dbReference type="AlphaFoldDB" id="A0A7G1KVV2"/>
<dbReference type="InterPro" id="IPR007278">
    <property type="entry name" value="DUF397"/>
</dbReference>
<protein>
    <recommendedName>
        <fullName evidence="1">DUF397 domain-containing protein</fullName>
    </recommendedName>
</protein>
<dbReference type="EMBL" id="AP023396">
    <property type="protein sequence ID" value="BCK59358.1"/>
    <property type="molecule type" value="Genomic_DNA"/>
</dbReference>